<feature type="compositionally biased region" description="Polar residues" evidence="1">
    <location>
        <begin position="8"/>
        <end position="20"/>
    </location>
</feature>
<feature type="region of interest" description="Disordered" evidence="1">
    <location>
        <begin position="1"/>
        <end position="20"/>
    </location>
</feature>
<protein>
    <recommendedName>
        <fullName evidence="5">LPXTG cell wall anchor domain-containing protein</fullName>
    </recommendedName>
</protein>
<evidence type="ECO:0000313" key="3">
    <source>
        <dbReference type="EMBL" id="BCS96674.1"/>
    </source>
</evidence>
<evidence type="ECO:0000256" key="2">
    <source>
        <dbReference type="SAM" id="Phobius"/>
    </source>
</evidence>
<dbReference type="EMBL" id="AP024488">
    <property type="protein sequence ID" value="BCS96674.1"/>
    <property type="molecule type" value="Genomic_DNA"/>
</dbReference>
<evidence type="ECO:0008006" key="5">
    <source>
        <dbReference type="Google" id="ProtNLM"/>
    </source>
</evidence>
<evidence type="ECO:0000313" key="4">
    <source>
        <dbReference type="Proteomes" id="UP001320148"/>
    </source>
</evidence>
<evidence type="ECO:0000256" key="1">
    <source>
        <dbReference type="SAM" id="MobiDB-lite"/>
    </source>
</evidence>
<name>A0ABM7PGF8_9BACT</name>
<reference evidence="3 4" key="1">
    <citation type="submission" date="2021-02" db="EMBL/GenBank/DDBJ databases">
        <title>Complete genome of Desulfoluna sp. strain ASN36.</title>
        <authorList>
            <person name="Takahashi A."/>
            <person name="Kojima H."/>
            <person name="Fukui M."/>
        </authorList>
    </citation>
    <scope>NUCLEOTIDE SEQUENCE [LARGE SCALE GENOMIC DNA]</scope>
    <source>
        <strain evidence="3 4">ASN36</strain>
    </source>
</reference>
<keyword evidence="2" id="KW-0472">Membrane</keyword>
<keyword evidence="2" id="KW-0812">Transmembrane</keyword>
<keyword evidence="4" id="KW-1185">Reference proteome</keyword>
<proteinExistence type="predicted"/>
<accession>A0ABM7PGF8</accession>
<dbReference type="Proteomes" id="UP001320148">
    <property type="component" value="Chromosome"/>
</dbReference>
<keyword evidence="2" id="KW-1133">Transmembrane helix</keyword>
<feature type="transmembrane region" description="Helical" evidence="2">
    <location>
        <begin position="25"/>
        <end position="41"/>
    </location>
</feature>
<gene>
    <name evidence="3" type="ORF">DSLASN_23060</name>
</gene>
<sequence>MGKGGQGQAQPVNPATNDTSQGKEMSYIIGVILPLGIYALNRRVNTKA</sequence>
<organism evidence="3 4">
    <name type="scientific">Desulfoluna limicola</name>
    <dbReference type="NCBI Taxonomy" id="2810562"/>
    <lineage>
        <taxon>Bacteria</taxon>
        <taxon>Pseudomonadati</taxon>
        <taxon>Thermodesulfobacteriota</taxon>
        <taxon>Desulfobacteria</taxon>
        <taxon>Desulfobacterales</taxon>
        <taxon>Desulfolunaceae</taxon>
        <taxon>Desulfoluna</taxon>
    </lineage>
</organism>